<feature type="compositionally biased region" description="Polar residues" evidence="1">
    <location>
        <begin position="306"/>
        <end position="321"/>
    </location>
</feature>
<sequence length="630" mass="69443">MELPKKKKSSTICPATSTSGTNSKNPRLQANPTKKSTIPAVFSNNSSSPSSSSTTMQPVKHFTGLFGTRSKPESSPEPAASSSSSAEIPPEPVEENPDSEGVSLFQGDNRIFPSRQSAANLEQQQAVETGEVSNPVNSPALPANVTRNPANERRDEEVHVVNVAANRESLASSRGQSEDRMGDDGYPLVLGEYGPSDRQNALEKQRSIDDVIQQQMFVVADGIFRNNAEVAEMDDMARIFDELGEMLNDDTGASASRNERLHPQLAAAEEQQQLQQVSEFEGVINDARSGRPGPSGLSKQRLRLPEQQTSRPDQASFSSSTKAVNILPASRSLMEHPPSNLIAFGVRPRNPPTSSASSSSTSDFQKRVQRRRPANVEENSPLGWQAAKSSLKERVNYMYCNDFLADVYFLVGKSDNKQRIAAHKFVLSIGSVVFDAMFNGGLTPQNSRDPLEIELPDVEPSAFLTLLKFLYSDEVNIGPESVMTTLYTAKKYAVPAMETACVEFLKQSLEAENAFMLLTQARLFDEPQLEQLCLELIDKNTTDALAGDGFCEIDLDTLCAVLRRDSLRVREAPLFQVPMPSSWIGKRNWVVARVEHLTLWTIDKLPTKCAAFEFLKLWSSEACKFDLQRV</sequence>
<feature type="compositionally biased region" description="Low complexity" evidence="1">
    <location>
        <begin position="76"/>
        <end position="88"/>
    </location>
</feature>
<accession>A0A8S1HBL1</accession>
<protein>
    <recommendedName>
        <fullName evidence="2">BTB domain-containing protein</fullName>
    </recommendedName>
</protein>
<gene>
    <name evidence="3" type="ORF">CAUJ_LOCUS8606</name>
</gene>
<organism evidence="3 4">
    <name type="scientific">Caenorhabditis auriculariae</name>
    <dbReference type="NCBI Taxonomy" id="2777116"/>
    <lineage>
        <taxon>Eukaryota</taxon>
        <taxon>Metazoa</taxon>
        <taxon>Ecdysozoa</taxon>
        <taxon>Nematoda</taxon>
        <taxon>Chromadorea</taxon>
        <taxon>Rhabditida</taxon>
        <taxon>Rhabditina</taxon>
        <taxon>Rhabditomorpha</taxon>
        <taxon>Rhabditoidea</taxon>
        <taxon>Rhabditidae</taxon>
        <taxon>Peloderinae</taxon>
        <taxon>Caenorhabditis</taxon>
    </lineage>
</organism>
<dbReference type="Gene3D" id="1.25.40.420">
    <property type="match status" value="1"/>
</dbReference>
<dbReference type="OrthoDB" id="636773at2759"/>
<dbReference type="Proteomes" id="UP000835052">
    <property type="component" value="Unassembled WGS sequence"/>
</dbReference>
<proteinExistence type="predicted"/>
<dbReference type="SMART" id="SM00225">
    <property type="entry name" value="BTB"/>
    <property type="match status" value="1"/>
</dbReference>
<dbReference type="InterPro" id="IPR000210">
    <property type="entry name" value="BTB/POZ_dom"/>
</dbReference>
<dbReference type="PROSITE" id="PS50097">
    <property type="entry name" value="BTB"/>
    <property type="match status" value="1"/>
</dbReference>
<feature type="region of interest" description="Disordered" evidence="1">
    <location>
        <begin position="341"/>
        <end position="380"/>
    </location>
</feature>
<dbReference type="AlphaFoldDB" id="A0A8S1HBL1"/>
<dbReference type="InterPro" id="IPR011333">
    <property type="entry name" value="SKP1/BTB/POZ_sf"/>
</dbReference>
<evidence type="ECO:0000256" key="1">
    <source>
        <dbReference type="SAM" id="MobiDB-lite"/>
    </source>
</evidence>
<evidence type="ECO:0000259" key="2">
    <source>
        <dbReference type="PROSITE" id="PS50097"/>
    </source>
</evidence>
<dbReference type="GO" id="GO:0000932">
    <property type="term" value="C:P-body"/>
    <property type="evidence" value="ECO:0007669"/>
    <property type="project" value="TreeGrafter"/>
</dbReference>
<evidence type="ECO:0000313" key="4">
    <source>
        <dbReference type="Proteomes" id="UP000835052"/>
    </source>
</evidence>
<dbReference type="PANTHER" id="PTHR45774">
    <property type="entry name" value="BTB/POZ DOMAIN-CONTAINING"/>
    <property type="match status" value="1"/>
</dbReference>
<dbReference type="EMBL" id="CAJGYM010000029">
    <property type="protein sequence ID" value="CAD6192687.1"/>
    <property type="molecule type" value="Genomic_DNA"/>
</dbReference>
<name>A0A8S1HBL1_9PELO</name>
<comment type="caution">
    <text evidence="3">The sequence shown here is derived from an EMBL/GenBank/DDBJ whole genome shotgun (WGS) entry which is preliminary data.</text>
</comment>
<dbReference type="GO" id="GO:0022008">
    <property type="term" value="P:neurogenesis"/>
    <property type="evidence" value="ECO:0007669"/>
    <property type="project" value="TreeGrafter"/>
</dbReference>
<feature type="region of interest" description="Disordered" evidence="1">
    <location>
        <begin position="127"/>
        <end position="154"/>
    </location>
</feature>
<feature type="compositionally biased region" description="Polar residues" evidence="1">
    <location>
        <begin position="127"/>
        <end position="137"/>
    </location>
</feature>
<dbReference type="Pfam" id="PF07707">
    <property type="entry name" value="BACK"/>
    <property type="match status" value="1"/>
</dbReference>
<feature type="compositionally biased region" description="Low complexity" evidence="1">
    <location>
        <begin position="43"/>
        <end position="53"/>
    </location>
</feature>
<feature type="region of interest" description="Disordered" evidence="1">
    <location>
        <begin position="165"/>
        <end position="184"/>
    </location>
</feature>
<dbReference type="SUPFAM" id="SSF54695">
    <property type="entry name" value="POZ domain"/>
    <property type="match status" value="1"/>
</dbReference>
<feature type="compositionally biased region" description="Polar residues" evidence="1">
    <location>
        <begin position="10"/>
        <end position="36"/>
    </location>
</feature>
<reference evidence="3" key="1">
    <citation type="submission" date="2020-10" db="EMBL/GenBank/DDBJ databases">
        <authorList>
            <person name="Kikuchi T."/>
        </authorList>
    </citation>
    <scope>NUCLEOTIDE SEQUENCE</scope>
    <source>
        <strain evidence="3">NKZ352</strain>
    </source>
</reference>
<feature type="compositionally biased region" description="Low complexity" evidence="1">
    <location>
        <begin position="353"/>
        <end position="362"/>
    </location>
</feature>
<dbReference type="Pfam" id="PF00651">
    <property type="entry name" value="BTB"/>
    <property type="match status" value="1"/>
</dbReference>
<feature type="domain" description="BTB" evidence="2">
    <location>
        <begin position="405"/>
        <end position="479"/>
    </location>
</feature>
<dbReference type="PANTHER" id="PTHR45774:SF3">
    <property type="entry name" value="BTB (POZ) DOMAIN-CONTAINING 2B-RELATED"/>
    <property type="match status" value="1"/>
</dbReference>
<evidence type="ECO:0000313" key="3">
    <source>
        <dbReference type="EMBL" id="CAD6192687.1"/>
    </source>
</evidence>
<keyword evidence="4" id="KW-1185">Reference proteome</keyword>
<feature type="region of interest" description="Disordered" evidence="1">
    <location>
        <begin position="1"/>
        <end position="105"/>
    </location>
</feature>
<dbReference type="InterPro" id="IPR011705">
    <property type="entry name" value="BACK"/>
</dbReference>
<feature type="region of interest" description="Disordered" evidence="1">
    <location>
        <begin position="285"/>
        <end position="321"/>
    </location>
</feature>
<dbReference type="GO" id="GO:0005829">
    <property type="term" value="C:cytosol"/>
    <property type="evidence" value="ECO:0007669"/>
    <property type="project" value="TreeGrafter"/>
</dbReference>
<dbReference type="Gene3D" id="3.30.710.10">
    <property type="entry name" value="Potassium Channel Kv1.1, Chain A"/>
    <property type="match status" value="1"/>
</dbReference>